<evidence type="ECO:0000256" key="3">
    <source>
        <dbReference type="ARBA" id="ARBA00066372"/>
    </source>
</evidence>
<dbReference type="GO" id="GO:0008168">
    <property type="term" value="F:methyltransferase activity"/>
    <property type="evidence" value="ECO:0007669"/>
    <property type="project" value="UniProtKB-KW"/>
</dbReference>
<dbReference type="GO" id="GO:0046076">
    <property type="term" value="P:dTTP catabolic process"/>
    <property type="evidence" value="ECO:0007669"/>
    <property type="project" value="TreeGrafter"/>
</dbReference>
<keyword evidence="7" id="KW-0489">Methyltransferase</keyword>
<dbReference type="OrthoDB" id="9808939at2"/>
<evidence type="ECO:0000256" key="2">
    <source>
        <dbReference type="ARBA" id="ARBA00061115"/>
    </source>
</evidence>
<dbReference type="GO" id="GO:0046052">
    <property type="term" value="P:UTP catabolic process"/>
    <property type="evidence" value="ECO:0007669"/>
    <property type="project" value="TreeGrafter"/>
</dbReference>
<dbReference type="GO" id="GO:0046047">
    <property type="term" value="P:TTP catabolic process"/>
    <property type="evidence" value="ECO:0007669"/>
    <property type="project" value="TreeGrafter"/>
</dbReference>
<keyword evidence="7" id="KW-0808">Transferase</keyword>
<dbReference type="InterPro" id="IPR004518">
    <property type="entry name" value="MazG-like_dom"/>
</dbReference>
<dbReference type="FunFam" id="1.10.287.1080:FF:000001">
    <property type="entry name" value="Nucleoside triphosphate pyrophosphohydrolase"/>
    <property type="match status" value="1"/>
</dbReference>
<organism evidence="7 8">
    <name type="scientific">Insolitispirillum peregrinum</name>
    <dbReference type="NCBI Taxonomy" id="80876"/>
    <lineage>
        <taxon>Bacteria</taxon>
        <taxon>Pseudomonadati</taxon>
        <taxon>Pseudomonadota</taxon>
        <taxon>Alphaproteobacteria</taxon>
        <taxon>Rhodospirillales</taxon>
        <taxon>Novispirillaceae</taxon>
        <taxon>Insolitispirillum</taxon>
    </lineage>
</organism>
<dbReference type="Proteomes" id="UP000185678">
    <property type="component" value="Unassembled WGS sequence"/>
</dbReference>
<dbReference type="PANTHER" id="PTHR30522:SF0">
    <property type="entry name" value="NUCLEOSIDE TRIPHOSPHATE PYROPHOSPHOHYDROLASE"/>
    <property type="match status" value="1"/>
</dbReference>
<dbReference type="CDD" id="cd11528">
    <property type="entry name" value="NTP-PPase_MazG_Nterm"/>
    <property type="match status" value="1"/>
</dbReference>
<dbReference type="RefSeq" id="WP_084194889.1">
    <property type="nucleotide sequence ID" value="NZ_FTOA01000005.1"/>
</dbReference>
<dbReference type="NCBIfam" id="NF007113">
    <property type="entry name" value="PRK09562.1"/>
    <property type="match status" value="1"/>
</dbReference>
<dbReference type="InterPro" id="IPR048015">
    <property type="entry name" value="NTP-PPase_MazG-like_N"/>
</dbReference>
<dbReference type="PANTHER" id="PTHR30522">
    <property type="entry name" value="NUCLEOSIDE TRIPHOSPHATE PYROPHOSPHOHYDROLASE"/>
    <property type="match status" value="1"/>
</dbReference>
<dbReference type="GO" id="GO:0046081">
    <property type="term" value="P:dUTP catabolic process"/>
    <property type="evidence" value="ECO:0007669"/>
    <property type="project" value="TreeGrafter"/>
</dbReference>
<dbReference type="Gene3D" id="1.10.287.1080">
    <property type="entry name" value="MazG-like"/>
    <property type="match status" value="2"/>
</dbReference>
<dbReference type="CDD" id="cd11529">
    <property type="entry name" value="NTP-PPase_MazG_Cterm"/>
    <property type="match status" value="1"/>
</dbReference>
<dbReference type="AlphaFoldDB" id="A0A1N7NT20"/>
<proteinExistence type="inferred from homology"/>
<dbReference type="GO" id="GO:0006950">
    <property type="term" value="P:response to stress"/>
    <property type="evidence" value="ECO:0007669"/>
    <property type="project" value="UniProtKB-ARBA"/>
</dbReference>
<reference evidence="7 8" key="1">
    <citation type="submission" date="2017-01" db="EMBL/GenBank/DDBJ databases">
        <authorList>
            <person name="Mah S.A."/>
            <person name="Swanson W.J."/>
            <person name="Moy G.W."/>
            <person name="Vacquier V.D."/>
        </authorList>
    </citation>
    <scope>NUCLEOTIDE SEQUENCE [LARGE SCALE GENOMIC DNA]</scope>
    <source>
        <strain evidence="7 8">DSM 11589</strain>
    </source>
</reference>
<evidence type="ECO:0000313" key="7">
    <source>
        <dbReference type="EMBL" id="SIT01418.1"/>
    </source>
</evidence>
<accession>A0A1N7NT20</accession>
<evidence type="ECO:0000313" key="8">
    <source>
        <dbReference type="Proteomes" id="UP000185678"/>
    </source>
</evidence>
<dbReference type="SUPFAM" id="SSF101386">
    <property type="entry name" value="all-alpha NTP pyrophosphatases"/>
    <property type="match status" value="2"/>
</dbReference>
<feature type="compositionally biased region" description="Polar residues" evidence="5">
    <location>
        <begin position="10"/>
        <end position="27"/>
    </location>
</feature>
<keyword evidence="8" id="KW-1185">Reference proteome</keyword>
<name>A0A1N7NT20_9PROT</name>
<dbReference type="NCBIfam" id="TIGR00444">
    <property type="entry name" value="mazG"/>
    <property type="match status" value="1"/>
</dbReference>
<dbReference type="EMBL" id="FTOA01000005">
    <property type="protein sequence ID" value="SIT01418.1"/>
    <property type="molecule type" value="Genomic_DNA"/>
</dbReference>
<dbReference type="InterPro" id="IPR011551">
    <property type="entry name" value="NTP_PyrPHydrolase_MazG"/>
</dbReference>
<dbReference type="GO" id="GO:0032259">
    <property type="term" value="P:methylation"/>
    <property type="evidence" value="ECO:0007669"/>
    <property type="project" value="UniProtKB-KW"/>
</dbReference>
<dbReference type="GO" id="GO:0047693">
    <property type="term" value="F:ATP diphosphatase activity"/>
    <property type="evidence" value="ECO:0007669"/>
    <property type="project" value="UniProtKB-EC"/>
</dbReference>
<evidence type="ECO:0000259" key="6">
    <source>
        <dbReference type="Pfam" id="PF03819"/>
    </source>
</evidence>
<protein>
    <recommendedName>
        <fullName evidence="4">Nucleoside triphosphate pyrophosphohydrolase</fullName>
        <ecNumber evidence="3">3.6.1.8</ecNumber>
    </recommendedName>
</protein>
<comment type="catalytic activity">
    <reaction evidence="1">
        <text>ATP + H2O = AMP + diphosphate + H(+)</text>
        <dbReference type="Rhea" id="RHEA:14245"/>
        <dbReference type="ChEBI" id="CHEBI:15377"/>
        <dbReference type="ChEBI" id="CHEBI:15378"/>
        <dbReference type="ChEBI" id="CHEBI:30616"/>
        <dbReference type="ChEBI" id="CHEBI:33019"/>
        <dbReference type="ChEBI" id="CHEBI:456215"/>
        <dbReference type="EC" id="3.6.1.8"/>
    </reaction>
</comment>
<dbReference type="GO" id="GO:0006203">
    <property type="term" value="P:dGTP catabolic process"/>
    <property type="evidence" value="ECO:0007669"/>
    <property type="project" value="TreeGrafter"/>
</dbReference>
<evidence type="ECO:0000256" key="4">
    <source>
        <dbReference type="ARBA" id="ARBA00074799"/>
    </source>
</evidence>
<dbReference type="FunFam" id="1.10.287.1080:FF:000003">
    <property type="entry name" value="Nucleoside triphosphate pyrophosphohydrolase"/>
    <property type="match status" value="1"/>
</dbReference>
<comment type="similarity">
    <text evidence="2">Belongs to the nucleoside triphosphate pyrophosphohydrolase family.</text>
</comment>
<feature type="region of interest" description="Disordered" evidence="5">
    <location>
        <begin position="1"/>
        <end position="27"/>
    </location>
</feature>
<evidence type="ECO:0000256" key="5">
    <source>
        <dbReference type="SAM" id="MobiDB-lite"/>
    </source>
</evidence>
<dbReference type="InterPro" id="IPR048011">
    <property type="entry name" value="NTP-PPase_MazG-like_C"/>
</dbReference>
<feature type="domain" description="NTP pyrophosphohydrolase MazG-like" evidence="6">
    <location>
        <begin position="214"/>
        <end position="270"/>
    </location>
</feature>
<gene>
    <name evidence="7" type="ORF">SAMN05421779_105345</name>
</gene>
<feature type="domain" description="NTP pyrophosphohydrolase MazG-like" evidence="6">
    <location>
        <begin position="57"/>
        <end position="130"/>
    </location>
</feature>
<evidence type="ECO:0000256" key="1">
    <source>
        <dbReference type="ARBA" id="ARBA00052141"/>
    </source>
</evidence>
<dbReference type="Pfam" id="PF03819">
    <property type="entry name" value="MazG"/>
    <property type="match status" value="2"/>
</dbReference>
<dbReference type="EC" id="3.6.1.8" evidence="3"/>
<sequence length="306" mass="33368">MTIPPDAPRSPSTRTVTSATTPVDSGSESASVVLAQLLDLMRQLRTPETGCPWDIEQTFATIAPHTIEEAYEVAEAIEADDRHALKDELGDLLLQVVFHSQIASEEGSFGFQDVAAAICDKLVRRHPHVFGDTSVATASEQTVAWETLKAAEREAKAKDSATPVSALDGVSTALPAMTRALKLQNRAARVGFDWERAADVVGKIEEELAEVQAELGNTIETQVLHGDHPNASRLRDEIGDLLFSVVNLARKVGIDPEGALRSTNRKFDRRFRLVEQGLGQQGKTPDQATLAEMEALWKDAKRLEKP</sequence>
<dbReference type="STRING" id="80876.SAMN05421779_105345"/>
<dbReference type="GO" id="GO:0046061">
    <property type="term" value="P:dATP catabolic process"/>
    <property type="evidence" value="ECO:0007669"/>
    <property type="project" value="TreeGrafter"/>
</dbReference>